<reference evidence="4" key="2">
    <citation type="submission" date="2022-08" db="EMBL/GenBank/DDBJ databases">
        <title>Novel sulphate-reducing endosymbionts in the free-living metamonad Anaeramoeba.</title>
        <authorList>
            <person name="Jerlstrom-Hultqvist J."/>
            <person name="Cepicka I."/>
            <person name="Gallot-Lavallee L."/>
            <person name="Salas-Leiva D."/>
            <person name="Curtis B.A."/>
            <person name="Zahonova K."/>
            <person name="Pipaliya S."/>
            <person name="Dacks J."/>
            <person name="Roger A.J."/>
        </authorList>
    </citation>
    <scope>NUCLEOTIDE SEQUENCE</scope>
    <source>
        <strain evidence="4">Busselton2</strain>
    </source>
</reference>
<reference evidence="5" key="1">
    <citation type="submission" date="2022-08" db="EMBL/GenBank/DDBJ databases">
        <title>Novel sulfate-reducing endosymbionts in the free-living metamonad Anaeramoeba.</title>
        <authorList>
            <person name="Jerlstrom-Hultqvist J."/>
            <person name="Cepicka I."/>
            <person name="Gallot-Lavallee L."/>
            <person name="Salas-Leiva D."/>
            <person name="Curtis B.A."/>
            <person name="Zahonova K."/>
            <person name="Pipaliya S."/>
            <person name="Dacks J."/>
            <person name="Roger A.J."/>
        </authorList>
    </citation>
    <scope>NUCLEOTIDE SEQUENCE</scope>
    <source>
        <strain evidence="5">Schooner1</strain>
    </source>
</reference>
<protein>
    <submittedName>
        <fullName evidence="4">Nad(P)h-dependent fmn-containing oxidoreductase ywqn-related</fullName>
    </submittedName>
</protein>
<evidence type="ECO:0000313" key="7">
    <source>
        <dbReference type="Proteomes" id="UP001150062"/>
    </source>
</evidence>
<dbReference type="EMBL" id="JAOAOG010000168">
    <property type="protein sequence ID" value="KAJ6243565.1"/>
    <property type="molecule type" value="Genomic_DNA"/>
</dbReference>
<dbReference type="Proteomes" id="UP001146793">
    <property type="component" value="Unassembled WGS sequence"/>
</dbReference>
<dbReference type="InterPro" id="IPR029039">
    <property type="entry name" value="Flavoprotein-like_sf"/>
</dbReference>
<evidence type="ECO:0000313" key="5">
    <source>
        <dbReference type="EMBL" id="KAJ6243565.1"/>
    </source>
</evidence>
<evidence type="ECO:0000313" key="6">
    <source>
        <dbReference type="Proteomes" id="UP001146793"/>
    </source>
</evidence>
<dbReference type="Pfam" id="PF03358">
    <property type="entry name" value="FMN_red"/>
    <property type="match status" value="1"/>
</dbReference>
<dbReference type="SUPFAM" id="SSF52218">
    <property type="entry name" value="Flavoproteins"/>
    <property type="match status" value="1"/>
</dbReference>
<evidence type="ECO:0000256" key="2">
    <source>
        <dbReference type="ARBA" id="ARBA00022643"/>
    </source>
</evidence>
<dbReference type="PANTHER" id="PTHR43278:SF4">
    <property type="entry name" value="NAD(P)H-DEPENDENT FMN-CONTAINING OXIDOREDUCTASE YWQN-RELATED"/>
    <property type="match status" value="1"/>
</dbReference>
<evidence type="ECO:0000313" key="4">
    <source>
        <dbReference type="EMBL" id="KAJ3448069.1"/>
    </source>
</evidence>
<dbReference type="PANTHER" id="PTHR43278">
    <property type="entry name" value="NAD(P)H-DEPENDENT FMN-CONTAINING OXIDOREDUCTASE YWQN-RELATED"/>
    <property type="match status" value="1"/>
</dbReference>
<dbReference type="Proteomes" id="UP001150062">
    <property type="component" value="Unassembled WGS sequence"/>
</dbReference>
<proteinExistence type="predicted"/>
<keyword evidence="2" id="KW-0288">FMN</keyword>
<gene>
    <name evidence="4" type="ORF">M0812_00544</name>
    <name evidence="5" type="ORF">M0813_22003</name>
</gene>
<dbReference type="Gene3D" id="3.40.50.360">
    <property type="match status" value="1"/>
</dbReference>
<organism evidence="4 6">
    <name type="scientific">Anaeramoeba flamelloides</name>
    <dbReference type="NCBI Taxonomy" id="1746091"/>
    <lineage>
        <taxon>Eukaryota</taxon>
        <taxon>Metamonada</taxon>
        <taxon>Anaeramoebidae</taxon>
        <taxon>Anaeramoeba</taxon>
    </lineage>
</organism>
<evidence type="ECO:0000256" key="1">
    <source>
        <dbReference type="ARBA" id="ARBA00022630"/>
    </source>
</evidence>
<dbReference type="AlphaFoldDB" id="A0AAV8A3F7"/>
<accession>A0AAV8A3F7</accession>
<keyword evidence="7" id="KW-1185">Reference proteome</keyword>
<feature type="domain" description="NADPH-dependent FMN reductase-like" evidence="3">
    <location>
        <begin position="9"/>
        <end position="172"/>
    </location>
</feature>
<dbReference type="InterPro" id="IPR005025">
    <property type="entry name" value="FMN_Rdtase-like_dom"/>
</dbReference>
<dbReference type="InterPro" id="IPR051796">
    <property type="entry name" value="ISF_SsuE-like"/>
</dbReference>
<sequence>MNTLLKPLKVIAFNGSPRRKGNTFQLIQQMFKVFQNHNVETEIVQIGSKDIDGCIGCGVCKTRRDYKCAIESDCVNECIDKIRKADGIILGSPVYFAGPSGQMKCFLDRIGYVGIHNKEKHGKSIFWHKVGAGISAHASAGGSNTLSQLNYLFSVSNAIIPGSTNWNFGVGWEIGDVMKDKVGLQNIDDLANEMVELMKMVRKDNIKKEKKMKYY</sequence>
<comment type="caution">
    <text evidence="4">The sequence shown here is derived from an EMBL/GenBank/DDBJ whole genome shotgun (WGS) entry which is preliminary data.</text>
</comment>
<evidence type="ECO:0000259" key="3">
    <source>
        <dbReference type="Pfam" id="PF03358"/>
    </source>
</evidence>
<keyword evidence="1" id="KW-0285">Flavoprotein</keyword>
<name>A0AAV8A3F7_9EUKA</name>
<dbReference type="GO" id="GO:0016491">
    <property type="term" value="F:oxidoreductase activity"/>
    <property type="evidence" value="ECO:0007669"/>
    <property type="project" value="InterPro"/>
</dbReference>
<dbReference type="EMBL" id="JANTQA010000015">
    <property type="protein sequence ID" value="KAJ3448069.1"/>
    <property type="molecule type" value="Genomic_DNA"/>
</dbReference>